<dbReference type="UniPathway" id="UPA00378"/>
<dbReference type="EMBL" id="CP054537">
    <property type="protein sequence ID" value="QSL65475.1"/>
    <property type="molecule type" value="Genomic_DNA"/>
</dbReference>
<feature type="transmembrane region" description="Helical" evidence="2">
    <location>
        <begin position="128"/>
        <end position="147"/>
    </location>
</feature>
<dbReference type="PANTHER" id="PTHR11247:SF1">
    <property type="entry name" value="DOLICHYLDIPHOSPHATASE 1"/>
    <property type="match status" value="1"/>
</dbReference>
<keyword evidence="1 2" id="KW-0378">Hydrolase</keyword>
<protein>
    <recommendedName>
        <fullName evidence="2">Dolichyldiphosphatase</fullName>
        <ecNumber evidence="2">3.6.1.43</ecNumber>
    </recommendedName>
</protein>
<reference evidence="4" key="1">
    <citation type="submission" date="2020-06" db="EMBL/GenBank/DDBJ databases">
        <title>Genomes of multiple members of Pneumocystis genus reveal paths to human pathogen Pneumocystis jirovecii.</title>
        <authorList>
            <person name="Cisse O.H."/>
            <person name="Ma L."/>
            <person name="Dekker J."/>
            <person name="Khil P."/>
            <person name="Jo J."/>
            <person name="Brenchley J."/>
            <person name="Blair R."/>
            <person name="Pahar B."/>
            <person name="Chabe M."/>
            <person name="Van Rompay K.A."/>
            <person name="Keesler R."/>
            <person name="Sukura A."/>
            <person name="Hirsch V."/>
            <person name="Kutty G."/>
            <person name="Liu Y."/>
            <person name="Peng L."/>
            <person name="Chen J."/>
            <person name="Song J."/>
            <person name="Weissenbacher-Lang C."/>
            <person name="Xu J."/>
            <person name="Upham N.S."/>
            <person name="Stajich J.E."/>
            <person name="Cuomo C.A."/>
            <person name="Cushion M.T."/>
            <person name="Kovacs J.A."/>
        </authorList>
    </citation>
    <scope>NUCLEOTIDE SEQUENCE</scope>
    <source>
        <strain evidence="4">2A</strain>
    </source>
</reference>
<dbReference type="GO" id="GO:0008610">
    <property type="term" value="P:lipid biosynthetic process"/>
    <property type="evidence" value="ECO:0007669"/>
    <property type="project" value="TreeGrafter"/>
</dbReference>
<comment type="catalytic activity">
    <reaction evidence="2">
        <text>a di-trans,poly-cis-dolichyl diphosphate + H2O = a di-trans,poly-cis-dolichyl phosphate + phosphate + H(+)</text>
        <dbReference type="Rhea" id="RHEA:14385"/>
        <dbReference type="Rhea" id="RHEA-COMP:19498"/>
        <dbReference type="Rhea" id="RHEA-COMP:19506"/>
        <dbReference type="ChEBI" id="CHEBI:15377"/>
        <dbReference type="ChEBI" id="CHEBI:15378"/>
        <dbReference type="ChEBI" id="CHEBI:43474"/>
        <dbReference type="ChEBI" id="CHEBI:57497"/>
        <dbReference type="ChEBI" id="CHEBI:57683"/>
        <dbReference type="EC" id="3.6.1.43"/>
    </reaction>
</comment>
<dbReference type="GO" id="GO:0006487">
    <property type="term" value="P:protein N-linked glycosylation"/>
    <property type="evidence" value="ECO:0007669"/>
    <property type="project" value="UniProtKB-UniRule"/>
</dbReference>
<evidence type="ECO:0000256" key="2">
    <source>
        <dbReference type="RuleBase" id="RU367078"/>
    </source>
</evidence>
<dbReference type="Proteomes" id="UP000663699">
    <property type="component" value="Chromosome 6"/>
</dbReference>
<comment type="subcellular location">
    <subcellularLocation>
        <location evidence="2">Endoplasmic reticulum membrane</location>
        <topology evidence="2">Multi-pass membrane protein</topology>
    </subcellularLocation>
</comment>
<comment type="function">
    <text evidence="2">Required for efficient N-glycosylation. Necessary for maintaining optimal levels of dolichol-linked oligosaccharides. Hydrolyzes dolichyl pyrophosphate at a very high rate and dolichyl monophosphate at a much lower rate. Does not act on phosphatidate.</text>
</comment>
<comment type="pathway">
    <text evidence="2">Protein modification; protein glycosylation.</text>
</comment>
<evidence type="ECO:0000259" key="3">
    <source>
        <dbReference type="SMART" id="SM00014"/>
    </source>
</evidence>
<dbReference type="Gene3D" id="1.20.144.10">
    <property type="entry name" value="Phosphatidic acid phosphatase type 2/haloperoxidase"/>
    <property type="match status" value="1"/>
</dbReference>
<dbReference type="EC" id="3.6.1.43" evidence="2"/>
<comment type="similarity">
    <text evidence="2">Belongs to the dolichyldiphosphatase family.</text>
</comment>
<gene>
    <name evidence="4" type="ORF">MERGE_002787</name>
</gene>
<organism evidence="4 5">
    <name type="scientific">Pneumocystis wakefieldiae</name>
    <dbReference type="NCBI Taxonomy" id="38082"/>
    <lineage>
        <taxon>Eukaryota</taxon>
        <taxon>Fungi</taxon>
        <taxon>Dikarya</taxon>
        <taxon>Ascomycota</taxon>
        <taxon>Taphrinomycotina</taxon>
        <taxon>Pneumocystomycetes</taxon>
        <taxon>Pneumocystaceae</taxon>
        <taxon>Pneumocystis</taxon>
    </lineage>
</organism>
<dbReference type="GO" id="GO:0005789">
    <property type="term" value="C:endoplasmic reticulum membrane"/>
    <property type="evidence" value="ECO:0007669"/>
    <property type="project" value="UniProtKB-SubCell"/>
</dbReference>
<evidence type="ECO:0000313" key="5">
    <source>
        <dbReference type="Proteomes" id="UP000663699"/>
    </source>
</evidence>
<evidence type="ECO:0000313" key="4">
    <source>
        <dbReference type="EMBL" id="QSL65475.1"/>
    </source>
</evidence>
<accession>A0A899FYT6</accession>
<dbReference type="InterPro" id="IPR036938">
    <property type="entry name" value="PAP2/HPO_sf"/>
</dbReference>
<keyword evidence="2" id="KW-0812">Transmembrane</keyword>
<dbReference type="OrthoDB" id="302705at2759"/>
<dbReference type="GO" id="GO:0047874">
    <property type="term" value="F:dolichyldiphosphatase activity"/>
    <property type="evidence" value="ECO:0007669"/>
    <property type="project" value="UniProtKB-UniRule"/>
</dbReference>
<evidence type="ECO:0000256" key="1">
    <source>
        <dbReference type="ARBA" id="ARBA00022801"/>
    </source>
</evidence>
<feature type="domain" description="Phosphatidic acid phosphatase type 2/haloperoxidase" evidence="3">
    <location>
        <begin position="60"/>
        <end position="154"/>
    </location>
</feature>
<feature type="transmembrane region" description="Helical" evidence="2">
    <location>
        <begin position="61"/>
        <end position="77"/>
    </location>
</feature>
<dbReference type="Pfam" id="PF01569">
    <property type="entry name" value="PAP2"/>
    <property type="match status" value="1"/>
</dbReference>
<dbReference type="PANTHER" id="PTHR11247">
    <property type="entry name" value="PALMITOYL-PROTEIN THIOESTERASE/DOLICHYLDIPHOSPHATASE 1"/>
    <property type="match status" value="1"/>
</dbReference>
<dbReference type="SUPFAM" id="SSF48317">
    <property type="entry name" value="Acid phosphatase/Vanadium-dependent haloperoxidase"/>
    <property type="match status" value="1"/>
</dbReference>
<dbReference type="InterPro" id="IPR000326">
    <property type="entry name" value="PAP2/HPO"/>
</dbReference>
<keyword evidence="5" id="KW-1185">Reference proteome</keyword>
<name>A0A899FYT6_9ASCO</name>
<feature type="transmembrane region" description="Helical" evidence="2">
    <location>
        <begin position="29"/>
        <end position="49"/>
    </location>
</feature>
<sequence length="155" mass="18355">MQSIYSKHSEFYNVTPLETTHILYNPVDFLSTISAFLALLPLEVVAVYLTHIYCRREVEVILIYIGQIICQFLNVHLKEKIQQPRPNSLIKGYGMPSNHAQFTSYFTGYITLWMFFRARYLPKIHYIRNIIILAILLISVCFSRVYLKYHTIWQD</sequence>
<dbReference type="SMART" id="SM00014">
    <property type="entry name" value="acidPPc"/>
    <property type="match status" value="1"/>
</dbReference>
<dbReference type="AlphaFoldDB" id="A0A899FYT6"/>
<keyword evidence="2" id="KW-0256">Endoplasmic reticulum</keyword>
<keyword evidence="2" id="KW-0472">Membrane</keyword>
<proteinExistence type="inferred from homology"/>
<feature type="transmembrane region" description="Helical" evidence="2">
    <location>
        <begin position="97"/>
        <end position="116"/>
    </location>
</feature>
<keyword evidence="2" id="KW-1133">Transmembrane helix</keyword>